<proteinExistence type="predicted"/>
<dbReference type="AlphaFoldDB" id="A0A7W4Z0W8"/>
<gene>
    <name evidence="1" type="ORF">FHU40_001022</name>
</gene>
<accession>A0A7W4Z0W8</accession>
<organism evidence="1 2">
    <name type="scientific">Nocardioides soli</name>
    <dbReference type="NCBI Taxonomy" id="1036020"/>
    <lineage>
        <taxon>Bacteria</taxon>
        <taxon>Bacillati</taxon>
        <taxon>Actinomycetota</taxon>
        <taxon>Actinomycetes</taxon>
        <taxon>Propionibacteriales</taxon>
        <taxon>Nocardioidaceae</taxon>
        <taxon>Nocardioides</taxon>
    </lineage>
</organism>
<dbReference type="RefSeq" id="WP_183591145.1">
    <property type="nucleotide sequence ID" value="NZ_JACHWR010000001.1"/>
</dbReference>
<dbReference type="EMBL" id="JACHWR010000001">
    <property type="protein sequence ID" value="MBB3041221.1"/>
    <property type="molecule type" value="Genomic_DNA"/>
</dbReference>
<keyword evidence="2" id="KW-1185">Reference proteome</keyword>
<evidence type="ECO:0000313" key="2">
    <source>
        <dbReference type="Proteomes" id="UP000589626"/>
    </source>
</evidence>
<name>A0A7W4Z0W8_9ACTN</name>
<evidence type="ECO:0008006" key="3">
    <source>
        <dbReference type="Google" id="ProtNLM"/>
    </source>
</evidence>
<reference evidence="1 2" key="1">
    <citation type="submission" date="2020-08" db="EMBL/GenBank/DDBJ databases">
        <title>Sequencing the genomes of 1000 actinobacteria strains.</title>
        <authorList>
            <person name="Klenk H.-P."/>
        </authorList>
    </citation>
    <scope>NUCLEOTIDE SEQUENCE [LARGE SCALE GENOMIC DNA]</scope>
    <source>
        <strain evidence="1 2">DSM 105498</strain>
    </source>
</reference>
<dbReference type="Proteomes" id="UP000589626">
    <property type="component" value="Unassembled WGS sequence"/>
</dbReference>
<protein>
    <recommendedName>
        <fullName evidence="3">DUF3168 domain-containing protein</fullName>
    </recommendedName>
</protein>
<sequence>MAISRRLVLDAVAGRLAAVTNATGYRGQIGARYGLPGVVGTPDEPPTKTGTDLRVQPYFILEPGVGRPLPGEGSLGGPTDPFRDVDAPYVVRAAAGDHDDLLALVDRIDAVLRPPGGWAPTVAGAVCGPLVPQPGYEPPLLTDNGVTPPRLYVPLQYRLIAHT</sequence>
<evidence type="ECO:0000313" key="1">
    <source>
        <dbReference type="EMBL" id="MBB3041221.1"/>
    </source>
</evidence>
<comment type="caution">
    <text evidence="1">The sequence shown here is derived from an EMBL/GenBank/DDBJ whole genome shotgun (WGS) entry which is preliminary data.</text>
</comment>